<keyword evidence="2" id="KW-1185">Reference proteome</keyword>
<dbReference type="AlphaFoldDB" id="A0A918JNH7"/>
<proteinExistence type="predicted"/>
<reference evidence="1" key="2">
    <citation type="submission" date="2020-09" db="EMBL/GenBank/DDBJ databases">
        <authorList>
            <person name="Sun Q."/>
            <person name="Kim S."/>
        </authorList>
    </citation>
    <scope>NUCLEOTIDE SEQUENCE</scope>
    <source>
        <strain evidence="1">KCTC 22164</strain>
    </source>
</reference>
<dbReference type="InterPro" id="IPR027417">
    <property type="entry name" value="P-loop_NTPase"/>
</dbReference>
<reference evidence="1" key="1">
    <citation type="journal article" date="2014" name="Int. J. Syst. Evol. Microbiol.">
        <title>Complete genome sequence of Corynebacterium casei LMG S-19264T (=DSM 44701T), isolated from a smear-ripened cheese.</title>
        <authorList>
            <consortium name="US DOE Joint Genome Institute (JGI-PGF)"/>
            <person name="Walter F."/>
            <person name="Albersmeier A."/>
            <person name="Kalinowski J."/>
            <person name="Ruckert C."/>
        </authorList>
    </citation>
    <scope>NUCLEOTIDE SEQUENCE</scope>
    <source>
        <strain evidence="1">KCTC 22164</strain>
    </source>
</reference>
<comment type="caution">
    <text evidence="1">The sequence shown here is derived from an EMBL/GenBank/DDBJ whole genome shotgun (WGS) entry which is preliminary data.</text>
</comment>
<accession>A0A918JNH7</accession>
<dbReference type="Proteomes" id="UP000631300">
    <property type="component" value="Unassembled WGS sequence"/>
</dbReference>
<name>A0A918JNH7_9ALTE</name>
<evidence type="ECO:0000313" key="2">
    <source>
        <dbReference type="Proteomes" id="UP000631300"/>
    </source>
</evidence>
<evidence type="ECO:0008006" key="3">
    <source>
        <dbReference type="Google" id="ProtNLM"/>
    </source>
</evidence>
<sequence length="373" mass="41940">MKSLIIHAGLHKTGSTSIQNFLGQYRKKLAAHGLTYPKFSYGKETFHNHSAPLRLAFSKQPGKLFYKNLADADPQEAAAHFHRQFEVLRNTETRILLSAEGFSQFTESELSAFLTFFEGWDIRVLLYVRPAYSYHCSAVQEQIKNGRSVSVAASLVSRSADIVKLQSVFSNIEFFHFPDACARSGPVGHFVEHLNLPLPKQSDARDNVGLSNVAVRIANHVNAVIPIRKNGKYNPQAATFNAKNYSLSDGPFRLTEQELDNIRDAVEKENAALTTLTGLNFSGETMKCSSHRKLTFKQQVTIISALQRTSPDIKVLIERFLIENAYISPQLAQNRLYTRMTATAFNVPGKVNRKWRAAVRRLKSSLRLGEPRN</sequence>
<protein>
    <recommendedName>
        <fullName evidence="3">Sulfotransferase family protein</fullName>
    </recommendedName>
</protein>
<dbReference type="EMBL" id="BMXP01000008">
    <property type="protein sequence ID" value="GGW92591.1"/>
    <property type="molecule type" value="Genomic_DNA"/>
</dbReference>
<organism evidence="1 2">
    <name type="scientific">Alteromonas halophila</name>
    <dbReference type="NCBI Taxonomy" id="516698"/>
    <lineage>
        <taxon>Bacteria</taxon>
        <taxon>Pseudomonadati</taxon>
        <taxon>Pseudomonadota</taxon>
        <taxon>Gammaproteobacteria</taxon>
        <taxon>Alteromonadales</taxon>
        <taxon>Alteromonadaceae</taxon>
        <taxon>Alteromonas/Salinimonas group</taxon>
        <taxon>Alteromonas</taxon>
    </lineage>
</organism>
<dbReference type="SUPFAM" id="SSF52540">
    <property type="entry name" value="P-loop containing nucleoside triphosphate hydrolases"/>
    <property type="match status" value="1"/>
</dbReference>
<gene>
    <name evidence="1" type="ORF">GCM10007391_28720</name>
</gene>
<evidence type="ECO:0000313" key="1">
    <source>
        <dbReference type="EMBL" id="GGW92591.1"/>
    </source>
</evidence>
<dbReference type="RefSeq" id="WP_189407638.1">
    <property type="nucleotide sequence ID" value="NZ_BMXP01000008.1"/>
</dbReference>